<name>A0ABV2J2M3_9HYPH</name>
<evidence type="ECO:0000313" key="1">
    <source>
        <dbReference type="EMBL" id="MET3615022.1"/>
    </source>
</evidence>
<organism evidence="1 2">
    <name type="scientific">Rhizobium aquaticum</name>
    <dbReference type="NCBI Taxonomy" id="1549636"/>
    <lineage>
        <taxon>Bacteria</taxon>
        <taxon>Pseudomonadati</taxon>
        <taxon>Pseudomonadota</taxon>
        <taxon>Alphaproteobacteria</taxon>
        <taxon>Hyphomicrobiales</taxon>
        <taxon>Rhizobiaceae</taxon>
        <taxon>Rhizobium/Agrobacterium group</taxon>
        <taxon>Rhizobium</taxon>
    </lineage>
</organism>
<accession>A0ABV2J2M3</accession>
<protein>
    <submittedName>
        <fullName evidence="1">Uncharacterized protein</fullName>
    </submittedName>
</protein>
<gene>
    <name evidence="1" type="ORF">ABID16_003365</name>
</gene>
<comment type="caution">
    <text evidence="1">The sequence shown here is derived from an EMBL/GenBank/DDBJ whole genome shotgun (WGS) entry which is preliminary data.</text>
</comment>
<evidence type="ECO:0000313" key="2">
    <source>
        <dbReference type="Proteomes" id="UP001549047"/>
    </source>
</evidence>
<dbReference type="Proteomes" id="UP001549047">
    <property type="component" value="Unassembled WGS sequence"/>
</dbReference>
<reference evidence="1 2" key="1">
    <citation type="submission" date="2024-06" db="EMBL/GenBank/DDBJ databases">
        <title>Genomic Encyclopedia of Type Strains, Phase IV (KMG-IV): sequencing the most valuable type-strain genomes for metagenomic binning, comparative biology and taxonomic classification.</title>
        <authorList>
            <person name="Goeker M."/>
        </authorList>
    </citation>
    <scope>NUCLEOTIDE SEQUENCE [LARGE SCALE GENOMIC DNA]</scope>
    <source>
        <strain evidence="1 2">DSM 29780</strain>
    </source>
</reference>
<dbReference type="RefSeq" id="WP_354557506.1">
    <property type="nucleotide sequence ID" value="NZ_JBEPMB010000005.1"/>
</dbReference>
<keyword evidence="2" id="KW-1185">Reference proteome</keyword>
<dbReference type="EMBL" id="JBEPMB010000005">
    <property type="protein sequence ID" value="MET3615022.1"/>
    <property type="molecule type" value="Genomic_DNA"/>
</dbReference>
<sequence length="68" mass="7395">MVELKEIADTLALLYWARPANEAEMVAMAGEMQRDSAAIAPPRAGEGNVFFSIEPATYYALMSKEADA</sequence>
<proteinExistence type="predicted"/>